<evidence type="ECO:0000259" key="3">
    <source>
        <dbReference type="Pfam" id="PF12937"/>
    </source>
</evidence>
<feature type="coiled-coil region" evidence="1">
    <location>
        <begin position="262"/>
        <end position="289"/>
    </location>
</feature>
<evidence type="ECO:0000313" key="4">
    <source>
        <dbReference type="EMBL" id="KAF8911647.1"/>
    </source>
</evidence>
<dbReference type="SUPFAM" id="SSF52047">
    <property type="entry name" value="RNI-like"/>
    <property type="match status" value="1"/>
</dbReference>
<dbReference type="OrthoDB" id="5297217at2759"/>
<gene>
    <name evidence="4" type="ORF">CPB84DRAFT_1762467</name>
</gene>
<dbReference type="InterPro" id="IPR036047">
    <property type="entry name" value="F-box-like_dom_sf"/>
</dbReference>
<dbReference type="Pfam" id="PF12937">
    <property type="entry name" value="F-box-like"/>
    <property type="match status" value="1"/>
</dbReference>
<evidence type="ECO:0000256" key="2">
    <source>
        <dbReference type="SAM" id="MobiDB-lite"/>
    </source>
</evidence>
<evidence type="ECO:0000313" key="5">
    <source>
        <dbReference type="Proteomes" id="UP000724874"/>
    </source>
</evidence>
<dbReference type="AlphaFoldDB" id="A0A9P5P0T6"/>
<evidence type="ECO:0000256" key="1">
    <source>
        <dbReference type="SAM" id="Coils"/>
    </source>
</evidence>
<dbReference type="SUPFAM" id="SSF81383">
    <property type="entry name" value="F-box domain"/>
    <property type="match status" value="1"/>
</dbReference>
<proteinExistence type="predicted"/>
<protein>
    <recommendedName>
        <fullName evidence="3">F-box domain-containing protein</fullName>
    </recommendedName>
</protein>
<sequence length="587" mass="66229">MAPFQDLPLDILHPILSQLSDRKDWHACTLVSKAFSRVSTPFLYRTLDSRIISKTLVHHPSTTLLRRPDLALHVRRVTETGAIHRGMLVRYPNITKDTLAALALCANLSSLTWIDDTSSTHATLLLSFLDVIRALPVRELTIRTHSDLGEDVWSQLITLTGLRKVSIWCMEGPPRVLQGWSEPLGSTLTHLELGRCAGVPPTILITVLSQLPLLKDLRLKGAPASSIPTILTYLPNLQSLDTEYLLSGSGAYYSSKRPAFRYTKHNKHVDELLADYDDEEDEFESEEEEESLLPILRSLTVRTSSMDNFGPQKLWGWIQDLVPRPGLEKFKLHAFTFNMGYTGIPRMFILELARMHGRTLKEFVVGEAHLTLGDVECLCSMFGGLEMLVCSVASPDVDSIINAISPAKNLQTLKLQVQWIPAAAAAAGSEATASMSMYDQHDYHDPYVRSSYAYRHTQTPTNDRSQFYSNRYNLYSPSLWKSGSDKDKTEMFGMEDARRMMRRSEESRLRVISIGHVQYTGKWVLEQESSDVDNQGHDHPDHPDSQQKVDGHEEKEPLPTQGIKDGKNESRLKFVVSADVAEDRWKT</sequence>
<dbReference type="InterPro" id="IPR032675">
    <property type="entry name" value="LRR_dom_sf"/>
</dbReference>
<keyword evidence="1" id="KW-0175">Coiled coil</keyword>
<feature type="region of interest" description="Disordered" evidence="2">
    <location>
        <begin position="530"/>
        <end position="572"/>
    </location>
</feature>
<dbReference type="InterPro" id="IPR001810">
    <property type="entry name" value="F-box_dom"/>
</dbReference>
<accession>A0A9P5P0T6</accession>
<comment type="caution">
    <text evidence="4">The sequence shown here is derived from an EMBL/GenBank/DDBJ whole genome shotgun (WGS) entry which is preliminary data.</text>
</comment>
<feature type="domain" description="F-box" evidence="3">
    <location>
        <begin position="4"/>
        <end position="48"/>
    </location>
</feature>
<dbReference type="Gene3D" id="3.80.10.10">
    <property type="entry name" value="Ribonuclease Inhibitor"/>
    <property type="match status" value="1"/>
</dbReference>
<reference evidence="4" key="1">
    <citation type="submission" date="2020-11" db="EMBL/GenBank/DDBJ databases">
        <authorList>
            <consortium name="DOE Joint Genome Institute"/>
            <person name="Ahrendt S."/>
            <person name="Riley R."/>
            <person name="Andreopoulos W."/>
            <person name="LaButti K."/>
            <person name="Pangilinan J."/>
            <person name="Ruiz-duenas F.J."/>
            <person name="Barrasa J.M."/>
            <person name="Sanchez-Garcia M."/>
            <person name="Camarero S."/>
            <person name="Miyauchi S."/>
            <person name="Serrano A."/>
            <person name="Linde D."/>
            <person name="Babiker R."/>
            <person name="Drula E."/>
            <person name="Ayuso-Fernandez I."/>
            <person name="Pacheco R."/>
            <person name="Padilla G."/>
            <person name="Ferreira P."/>
            <person name="Barriuso J."/>
            <person name="Kellner H."/>
            <person name="Castanera R."/>
            <person name="Alfaro M."/>
            <person name="Ramirez L."/>
            <person name="Pisabarro A.G."/>
            <person name="Kuo A."/>
            <person name="Tritt A."/>
            <person name="Lipzen A."/>
            <person name="He G."/>
            <person name="Yan M."/>
            <person name="Ng V."/>
            <person name="Cullen D."/>
            <person name="Martin F."/>
            <person name="Rosso M.-N."/>
            <person name="Henrissat B."/>
            <person name="Hibbett D."/>
            <person name="Martinez A.T."/>
            <person name="Grigoriev I.V."/>
        </authorList>
    </citation>
    <scope>NUCLEOTIDE SEQUENCE</scope>
    <source>
        <strain evidence="4">AH 44721</strain>
    </source>
</reference>
<dbReference type="Proteomes" id="UP000724874">
    <property type="component" value="Unassembled WGS sequence"/>
</dbReference>
<dbReference type="EMBL" id="JADNYJ010000004">
    <property type="protein sequence ID" value="KAF8911647.1"/>
    <property type="molecule type" value="Genomic_DNA"/>
</dbReference>
<organism evidence="4 5">
    <name type="scientific">Gymnopilus junonius</name>
    <name type="common">Spectacular rustgill mushroom</name>
    <name type="synonym">Gymnopilus spectabilis subsp. junonius</name>
    <dbReference type="NCBI Taxonomy" id="109634"/>
    <lineage>
        <taxon>Eukaryota</taxon>
        <taxon>Fungi</taxon>
        <taxon>Dikarya</taxon>
        <taxon>Basidiomycota</taxon>
        <taxon>Agaricomycotina</taxon>
        <taxon>Agaricomycetes</taxon>
        <taxon>Agaricomycetidae</taxon>
        <taxon>Agaricales</taxon>
        <taxon>Agaricineae</taxon>
        <taxon>Hymenogastraceae</taxon>
        <taxon>Gymnopilus</taxon>
    </lineage>
</organism>
<feature type="compositionally biased region" description="Basic and acidic residues" evidence="2">
    <location>
        <begin position="534"/>
        <end position="557"/>
    </location>
</feature>
<name>A0A9P5P0T6_GYMJU</name>
<keyword evidence="5" id="KW-1185">Reference proteome</keyword>